<accession>A0A917YYE2</accession>
<dbReference type="Pfam" id="PF13229">
    <property type="entry name" value="Beta_helix"/>
    <property type="match status" value="1"/>
</dbReference>
<gene>
    <name evidence="2" type="primary">glaB</name>
    <name evidence="2" type="ORF">GCM10010982_15100</name>
</gene>
<organism evidence="2 3">
    <name type="scientific">Bowmanella pacifica</name>
    <dbReference type="NCBI Taxonomy" id="502051"/>
    <lineage>
        <taxon>Bacteria</taxon>
        <taxon>Pseudomonadati</taxon>
        <taxon>Pseudomonadota</taxon>
        <taxon>Gammaproteobacteria</taxon>
        <taxon>Alteromonadales</taxon>
        <taxon>Alteromonadaceae</taxon>
        <taxon>Bowmanella</taxon>
    </lineage>
</organism>
<keyword evidence="3" id="KW-1185">Reference proteome</keyword>
<proteinExistence type="predicted"/>
<dbReference type="Gene3D" id="2.160.20.10">
    <property type="entry name" value="Single-stranded right-handed beta-helix, Pectin lyase-like"/>
    <property type="match status" value="2"/>
</dbReference>
<evidence type="ECO:0000259" key="1">
    <source>
        <dbReference type="Pfam" id="PF13229"/>
    </source>
</evidence>
<protein>
    <submittedName>
        <fullName evidence="2">Alpha-1,3-galactosidase B</fullName>
    </submittedName>
</protein>
<dbReference type="InterPro" id="IPR039448">
    <property type="entry name" value="Beta_helix"/>
</dbReference>
<dbReference type="InterPro" id="IPR011050">
    <property type="entry name" value="Pectin_lyase_fold/virulence"/>
</dbReference>
<comment type="caution">
    <text evidence="2">The sequence shown here is derived from an EMBL/GenBank/DDBJ whole genome shotgun (WGS) entry which is preliminary data.</text>
</comment>
<feature type="domain" description="Right handed beta helix" evidence="1">
    <location>
        <begin position="409"/>
        <end position="489"/>
    </location>
</feature>
<reference evidence="2" key="2">
    <citation type="submission" date="2020-09" db="EMBL/GenBank/DDBJ databases">
        <authorList>
            <person name="Sun Q."/>
            <person name="Zhou Y."/>
        </authorList>
    </citation>
    <scope>NUCLEOTIDE SEQUENCE</scope>
    <source>
        <strain evidence="2">CGMCC 1.7086</strain>
    </source>
</reference>
<dbReference type="RefSeq" id="WP_188692641.1">
    <property type="nucleotide sequence ID" value="NZ_BMLS01000002.1"/>
</dbReference>
<dbReference type="SMART" id="SM00710">
    <property type="entry name" value="PbH1"/>
    <property type="match status" value="5"/>
</dbReference>
<dbReference type="Proteomes" id="UP000606935">
    <property type="component" value="Unassembled WGS sequence"/>
</dbReference>
<dbReference type="InterPro" id="IPR012334">
    <property type="entry name" value="Pectin_lyas_fold"/>
</dbReference>
<sequence>MLSNLVRCILFVCLVTASQQAKSNIDVINVKDFGAVPGQMDVTQAVQAAIERLHQQGGGKLIFPAGEYHFRLPGAMADFERLMRGELDYDTKWGKAGTPYHKAMSFVGLNDAEIIGEDARLVFHGLVQPMEFIDSQQIRIQGLSIDWQRPLFSVGTVVANRADGFDVQVDRDFPLQGGEPVWALMDFDVQHNRLGLVDDWRLTAPLQLLAPQLVRVSGSKAVPVGNRVILRHVGNYRPAIHLLRTSQVRFEDVEILAAPGMGIIGHHCADIVMQSLQVKPKAGRLMSTNTDATHFISCTGEIRIQDSYFEGMGDDATNVHGFYLSLQKTLSTHSVRAYLSVNTQDLLPDWPQPGDEMEWVRGDTLKLYARNTLNGIELNDDGSADLHFSQPIDSAVLPTDLLANASKVARLVFKNNQVKRIRARGILFQSRGALIEDNEFVDNTGTGILVDTATGWMESIGTQDVVIRNNTLIGNGYGDGTYKEASGIAVLTESSAMAPGVHNGLLIEKNRIQGVGKTGIYICCSRNVKLKNNEISGNSTSLQLEYSDDVVLEGSLPNFKQGKGNGSIQVIPDLLQETP</sequence>
<dbReference type="EMBL" id="BMLS01000002">
    <property type="protein sequence ID" value="GGO67771.1"/>
    <property type="molecule type" value="Genomic_DNA"/>
</dbReference>
<dbReference type="SUPFAM" id="SSF51126">
    <property type="entry name" value="Pectin lyase-like"/>
    <property type="match status" value="1"/>
</dbReference>
<evidence type="ECO:0000313" key="3">
    <source>
        <dbReference type="Proteomes" id="UP000606935"/>
    </source>
</evidence>
<reference evidence="2" key="1">
    <citation type="journal article" date="2014" name="Int. J. Syst. Evol. Microbiol.">
        <title>Complete genome sequence of Corynebacterium casei LMG S-19264T (=DSM 44701T), isolated from a smear-ripened cheese.</title>
        <authorList>
            <consortium name="US DOE Joint Genome Institute (JGI-PGF)"/>
            <person name="Walter F."/>
            <person name="Albersmeier A."/>
            <person name="Kalinowski J."/>
            <person name="Ruckert C."/>
        </authorList>
    </citation>
    <scope>NUCLEOTIDE SEQUENCE</scope>
    <source>
        <strain evidence="2">CGMCC 1.7086</strain>
    </source>
</reference>
<dbReference type="AlphaFoldDB" id="A0A917YYE2"/>
<evidence type="ECO:0000313" key="2">
    <source>
        <dbReference type="EMBL" id="GGO67771.1"/>
    </source>
</evidence>
<dbReference type="InterPro" id="IPR006626">
    <property type="entry name" value="PbH1"/>
</dbReference>
<name>A0A917YYE2_9ALTE</name>